<comment type="subcellular location">
    <subcellularLocation>
        <location evidence="1">Cell membrane</location>
        <topology evidence="1">Multi-pass membrane protein</topology>
    </subcellularLocation>
</comment>
<feature type="transmembrane region" description="Helical" evidence="6">
    <location>
        <begin position="297"/>
        <end position="318"/>
    </location>
</feature>
<keyword evidence="5 6" id="KW-0472">Membrane</keyword>
<dbReference type="InterPro" id="IPR052714">
    <property type="entry name" value="MFS_Exporter"/>
</dbReference>
<accession>A0ABW0LH71</accession>
<feature type="transmembrane region" description="Helical" evidence="6">
    <location>
        <begin position="168"/>
        <end position="188"/>
    </location>
</feature>
<name>A0ABW0LH71_9BACI</name>
<feature type="transmembrane region" description="Helical" evidence="6">
    <location>
        <begin position="330"/>
        <end position="350"/>
    </location>
</feature>
<dbReference type="InterPro" id="IPR036259">
    <property type="entry name" value="MFS_trans_sf"/>
</dbReference>
<keyword evidence="2" id="KW-0813">Transport</keyword>
<keyword evidence="9" id="KW-1185">Reference proteome</keyword>
<gene>
    <name evidence="8" type="ORF">ACFPM4_10845</name>
</gene>
<comment type="caution">
    <text evidence="8">The sequence shown here is derived from an EMBL/GenBank/DDBJ whole genome shotgun (WGS) entry which is preliminary data.</text>
</comment>
<evidence type="ECO:0000256" key="5">
    <source>
        <dbReference type="ARBA" id="ARBA00023136"/>
    </source>
</evidence>
<evidence type="ECO:0000259" key="7">
    <source>
        <dbReference type="PROSITE" id="PS50850"/>
    </source>
</evidence>
<evidence type="ECO:0000256" key="2">
    <source>
        <dbReference type="ARBA" id="ARBA00022448"/>
    </source>
</evidence>
<evidence type="ECO:0000313" key="8">
    <source>
        <dbReference type="EMBL" id="MFC5465245.1"/>
    </source>
</evidence>
<evidence type="ECO:0000313" key="9">
    <source>
        <dbReference type="Proteomes" id="UP001596147"/>
    </source>
</evidence>
<reference evidence="9" key="1">
    <citation type="journal article" date="2019" name="Int. J. Syst. Evol. Microbiol.">
        <title>The Global Catalogue of Microorganisms (GCM) 10K type strain sequencing project: providing services to taxonomists for standard genome sequencing and annotation.</title>
        <authorList>
            <consortium name="The Broad Institute Genomics Platform"/>
            <consortium name="The Broad Institute Genome Sequencing Center for Infectious Disease"/>
            <person name="Wu L."/>
            <person name="Ma J."/>
        </authorList>
    </citation>
    <scope>NUCLEOTIDE SEQUENCE [LARGE SCALE GENOMIC DNA]</scope>
    <source>
        <strain evidence="9">CGMCC 1.12237</strain>
    </source>
</reference>
<dbReference type="InterPro" id="IPR020846">
    <property type="entry name" value="MFS_dom"/>
</dbReference>
<organism evidence="8 9">
    <name type="scientific">Lederbergia graminis</name>
    <dbReference type="NCBI Taxonomy" id="735518"/>
    <lineage>
        <taxon>Bacteria</taxon>
        <taxon>Bacillati</taxon>
        <taxon>Bacillota</taxon>
        <taxon>Bacilli</taxon>
        <taxon>Bacillales</taxon>
        <taxon>Bacillaceae</taxon>
        <taxon>Lederbergia</taxon>
    </lineage>
</organism>
<evidence type="ECO:0000256" key="6">
    <source>
        <dbReference type="SAM" id="Phobius"/>
    </source>
</evidence>
<dbReference type="Gene3D" id="1.20.1250.20">
    <property type="entry name" value="MFS general substrate transporter like domains"/>
    <property type="match status" value="1"/>
</dbReference>
<feature type="transmembrane region" description="Helical" evidence="6">
    <location>
        <begin position="102"/>
        <end position="125"/>
    </location>
</feature>
<dbReference type="PANTHER" id="PTHR23531">
    <property type="entry name" value="QUINOLENE RESISTANCE PROTEIN NORA"/>
    <property type="match status" value="1"/>
</dbReference>
<dbReference type="PROSITE" id="PS50850">
    <property type="entry name" value="MFS"/>
    <property type="match status" value="1"/>
</dbReference>
<dbReference type="Pfam" id="PF07690">
    <property type="entry name" value="MFS_1"/>
    <property type="match status" value="1"/>
</dbReference>
<dbReference type="SUPFAM" id="SSF103473">
    <property type="entry name" value="MFS general substrate transporter"/>
    <property type="match status" value="1"/>
</dbReference>
<evidence type="ECO:0000256" key="3">
    <source>
        <dbReference type="ARBA" id="ARBA00022692"/>
    </source>
</evidence>
<feature type="transmembrane region" description="Helical" evidence="6">
    <location>
        <begin position="239"/>
        <end position="260"/>
    </location>
</feature>
<dbReference type="EMBL" id="JBHSMC010000014">
    <property type="protein sequence ID" value="MFC5465245.1"/>
    <property type="molecule type" value="Genomic_DNA"/>
</dbReference>
<dbReference type="CDD" id="cd17489">
    <property type="entry name" value="MFS_YfcJ_like"/>
    <property type="match status" value="1"/>
</dbReference>
<feature type="transmembrane region" description="Helical" evidence="6">
    <location>
        <begin position="12"/>
        <end position="36"/>
    </location>
</feature>
<feature type="transmembrane region" description="Helical" evidence="6">
    <location>
        <begin position="78"/>
        <end position="96"/>
    </location>
</feature>
<sequence>MAKKEPIWTKTFISLFFTNLSVFVVFYGLVTTLPLYAIGILNRTDEDAGLLMSIFLLSAIVVRPFTGKILDIFGKRKMLWISLAFYLICTVLYYFVQPFSGLLILRFVQGIWFSIATTAAGSLAADNVPMSRRGAGLGYFTMSTNLAIVVGPLISLFIIQAFSFTTLFIVLSVLMLMGAGLALAIPADKKANTKVNRKISLGDLFEKKTVPIALLASLISFAYASVLSFLSVYAQEKDMLHLATIFYVVYAAVMLVTRPFTGRWFDEKGAKFVMIPGFISFFAGLILLGFMNSGILFLVSGLLIGFGYGALVPSLQTLAVQATTPERSGYATATFFTLFDIGIAIGSYVLGLVAVHFGYQNVYVLSGVLVIAILVIYIISQKQKKKVKSSAIAS</sequence>
<evidence type="ECO:0000256" key="4">
    <source>
        <dbReference type="ARBA" id="ARBA00022989"/>
    </source>
</evidence>
<feature type="domain" description="Major facilitator superfamily (MFS) profile" evidence="7">
    <location>
        <begin position="7"/>
        <end position="384"/>
    </location>
</feature>
<dbReference type="RefSeq" id="WP_382351317.1">
    <property type="nucleotide sequence ID" value="NZ_JBHSMC010000014.1"/>
</dbReference>
<protein>
    <submittedName>
        <fullName evidence="8">MFS transporter</fullName>
    </submittedName>
</protein>
<feature type="transmembrane region" description="Helical" evidence="6">
    <location>
        <begin position="362"/>
        <end position="380"/>
    </location>
</feature>
<dbReference type="Proteomes" id="UP001596147">
    <property type="component" value="Unassembled WGS sequence"/>
</dbReference>
<feature type="transmembrane region" description="Helical" evidence="6">
    <location>
        <begin position="48"/>
        <end position="66"/>
    </location>
</feature>
<feature type="transmembrane region" description="Helical" evidence="6">
    <location>
        <begin position="209"/>
        <end position="233"/>
    </location>
</feature>
<proteinExistence type="predicted"/>
<evidence type="ECO:0000256" key="1">
    <source>
        <dbReference type="ARBA" id="ARBA00004651"/>
    </source>
</evidence>
<keyword evidence="3 6" id="KW-0812">Transmembrane</keyword>
<dbReference type="PANTHER" id="PTHR23531:SF2">
    <property type="entry name" value="PERMEASE"/>
    <property type="match status" value="1"/>
</dbReference>
<dbReference type="InterPro" id="IPR011701">
    <property type="entry name" value="MFS"/>
</dbReference>
<keyword evidence="4 6" id="KW-1133">Transmembrane helix</keyword>
<feature type="transmembrane region" description="Helical" evidence="6">
    <location>
        <begin position="137"/>
        <end position="162"/>
    </location>
</feature>
<feature type="transmembrane region" description="Helical" evidence="6">
    <location>
        <begin position="272"/>
        <end position="291"/>
    </location>
</feature>